<comment type="caution">
    <text evidence="3">The sequence shown here is derived from an EMBL/GenBank/DDBJ whole genome shotgun (WGS) entry which is preliminary data.</text>
</comment>
<dbReference type="Gene3D" id="3.40.50.300">
    <property type="entry name" value="P-loop containing nucleotide triphosphate hydrolases"/>
    <property type="match status" value="1"/>
</dbReference>
<evidence type="ECO:0000313" key="4">
    <source>
        <dbReference type="Proteomes" id="UP000784294"/>
    </source>
</evidence>
<dbReference type="Proteomes" id="UP000784294">
    <property type="component" value="Unassembled WGS sequence"/>
</dbReference>
<dbReference type="GO" id="GO:0051959">
    <property type="term" value="F:dynein light intermediate chain binding"/>
    <property type="evidence" value="ECO:0007669"/>
    <property type="project" value="InterPro"/>
</dbReference>
<dbReference type="InterPro" id="IPR004273">
    <property type="entry name" value="Dynein_heavy_D6_P-loop"/>
</dbReference>
<dbReference type="GO" id="GO:0030286">
    <property type="term" value="C:dynein complex"/>
    <property type="evidence" value="ECO:0007669"/>
    <property type="project" value="InterPro"/>
</dbReference>
<evidence type="ECO:0000259" key="2">
    <source>
        <dbReference type="Pfam" id="PF03028"/>
    </source>
</evidence>
<accession>A0A3S4ZU38</accession>
<dbReference type="InterPro" id="IPR027417">
    <property type="entry name" value="P-loop_NTPase"/>
</dbReference>
<dbReference type="PANTHER" id="PTHR45703:SF22">
    <property type="entry name" value="DYNEIN CYTOPLASMIC 2 HEAVY CHAIN 1"/>
    <property type="match status" value="1"/>
</dbReference>
<dbReference type="InterPro" id="IPR026983">
    <property type="entry name" value="DHC"/>
</dbReference>
<protein>
    <recommendedName>
        <fullName evidence="2">Dynein heavy chain region D6 P-loop domain-containing protein</fullName>
    </recommendedName>
</protein>
<organism evidence="3 4">
    <name type="scientific">Protopolystoma xenopodis</name>
    <dbReference type="NCBI Taxonomy" id="117903"/>
    <lineage>
        <taxon>Eukaryota</taxon>
        <taxon>Metazoa</taxon>
        <taxon>Spiralia</taxon>
        <taxon>Lophotrochozoa</taxon>
        <taxon>Platyhelminthes</taxon>
        <taxon>Monogenea</taxon>
        <taxon>Polyopisthocotylea</taxon>
        <taxon>Polystomatidea</taxon>
        <taxon>Polystomatidae</taxon>
        <taxon>Protopolystoma</taxon>
    </lineage>
</organism>
<dbReference type="GO" id="GO:0045505">
    <property type="term" value="F:dynein intermediate chain binding"/>
    <property type="evidence" value="ECO:0007669"/>
    <property type="project" value="InterPro"/>
</dbReference>
<reference evidence="3" key="1">
    <citation type="submission" date="2018-11" db="EMBL/GenBank/DDBJ databases">
        <authorList>
            <consortium name="Pathogen Informatics"/>
        </authorList>
    </citation>
    <scope>NUCLEOTIDE SEQUENCE</scope>
</reference>
<evidence type="ECO:0000313" key="3">
    <source>
        <dbReference type="EMBL" id="VEL07164.1"/>
    </source>
</evidence>
<dbReference type="GO" id="GO:0008569">
    <property type="term" value="F:minus-end-directed microtubule motor activity"/>
    <property type="evidence" value="ECO:0007669"/>
    <property type="project" value="InterPro"/>
</dbReference>
<dbReference type="OrthoDB" id="6268332at2759"/>
<proteinExistence type="predicted"/>
<feature type="domain" description="Dynein heavy chain region D6 P-loop" evidence="2">
    <location>
        <begin position="17"/>
        <end position="67"/>
    </location>
</feature>
<name>A0A3S4ZU38_9PLAT</name>
<evidence type="ECO:0000256" key="1">
    <source>
        <dbReference type="SAM" id="MobiDB-lite"/>
    </source>
</evidence>
<feature type="region of interest" description="Disordered" evidence="1">
    <location>
        <begin position="78"/>
        <end position="108"/>
    </location>
</feature>
<dbReference type="Pfam" id="PF03028">
    <property type="entry name" value="Dynein_heavy"/>
    <property type="match status" value="1"/>
</dbReference>
<dbReference type="AlphaFoldDB" id="A0A3S4ZU38"/>
<dbReference type="EMBL" id="CAAALY010001157">
    <property type="protein sequence ID" value="VEL07164.1"/>
    <property type="molecule type" value="Genomic_DNA"/>
</dbReference>
<keyword evidence="4" id="KW-1185">Reference proteome</keyword>
<dbReference type="PANTHER" id="PTHR45703">
    <property type="entry name" value="DYNEIN HEAVY CHAIN"/>
    <property type="match status" value="1"/>
</dbReference>
<sequence length="146" mass="16227">MLSVGPIASGEPPETFRYRQVAMGQGQLDLALREIREAVEVGDWVCLKNLHLVTSWLPKLEKEVNSLLLVNADRAGDETDAESDLNFASTSGTSFKRDEVRPSQGAKQPSVHPYFRLWLTAEPHINFPVALTQSCLKLAYEANAYP</sequence>
<dbReference type="GO" id="GO:0007018">
    <property type="term" value="P:microtubule-based movement"/>
    <property type="evidence" value="ECO:0007669"/>
    <property type="project" value="InterPro"/>
</dbReference>
<gene>
    <name evidence="3" type="ORF">PXEA_LOCUS604</name>
</gene>